<name>A0A848RR21_9ACTO</name>
<dbReference type="HAMAP" id="MF_00265">
    <property type="entry name" value="VapC_Nob1"/>
    <property type="match status" value="1"/>
</dbReference>
<organism evidence="8 11">
    <name type="scientific">Mobiluncus mulieris</name>
    <dbReference type="NCBI Taxonomy" id="2052"/>
    <lineage>
        <taxon>Bacteria</taxon>
        <taxon>Bacillati</taxon>
        <taxon>Actinomycetota</taxon>
        <taxon>Actinomycetes</taxon>
        <taxon>Actinomycetales</taxon>
        <taxon>Actinomycetaceae</taxon>
        <taxon>Mobiluncus</taxon>
    </lineage>
</organism>
<dbReference type="EC" id="3.1.-.-" evidence="6"/>
<dbReference type="GO" id="GO:0000287">
    <property type="term" value="F:magnesium ion binding"/>
    <property type="evidence" value="ECO:0007669"/>
    <property type="project" value="UniProtKB-UniRule"/>
</dbReference>
<protein>
    <recommendedName>
        <fullName evidence="6">Ribonuclease VapC</fullName>
        <shortName evidence="6">RNase VapC</shortName>
        <ecNumber evidence="6">3.1.-.-</ecNumber>
    </recommendedName>
    <alternativeName>
        <fullName evidence="6">Toxin VapC</fullName>
    </alternativeName>
</protein>
<keyword evidence="6" id="KW-0800">Toxin</keyword>
<keyword evidence="1 6" id="KW-1277">Toxin-antitoxin system</keyword>
<evidence type="ECO:0000256" key="1">
    <source>
        <dbReference type="ARBA" id="ARBA00022649"/>
    </source>
</evidence>
<evidence type="ECO:0000256" key="3">
    <source>
        <dbReference type="ARBA" id="ARBA00022723"/>
    </source>
</evidence>
<feature type="binding site" evidence="6">
    <location>
        <position position="8"/>
    </location>
    <ligand>
        <name>Mg(2+)</name>
        <dbReference type="ChEBI" id="CHEBI:18420"/>
    </ligand>
</feature>
<dbReference type="Gene3D" id="3.40.50.1010">
    <property type="entry name" value="5'-nuclease"/>
    <property type="match status" value="1"/>
</dbReference>
<dbReference type="InterPro" id="IPR022907">
    <property type="entry name" value="VapC_family"/>
</dbReference>
<dbReference type="InterPro" id="IPR029060">
    <property type="entry name" value="PIN-like_dom_sf"/>
</dbReference>
<dbReference type="CDD" id="cd18681">
    <property type="entry name" value="PIN_MtVapC27-VapC40_like"/>
    <property type="match status" value="1"/>
</dbReference>
<reference evidence="9 10" key="1">
    <citation type="submission" date="2018-06" db="EMBL/GenBank/DDBJ databases">
        <authorList>
            <consortium name="Pathogen Informatics"/>
            <person name="Doyle S."/>
        </authorList>
    </citation>
    <scope>NUCLEOTIDE SEQUENCE [LARGE SCALE GENOMIC DNA]</scope>
    <source>
        <strain evidence="9 10">NCTC11819</strain>
    </source>
</reference>
<evidence type="ECO:0000256" key="2">
    <source>
        <dbReference type="ARBA" id="ARBA00022722"/>
    </source>
</evidence>
<comment type="caution">
    <text evidence="8">The sequence shown here is derived from an EMBL/GenBank/DDBJ whole genome shotgun (WGS) entry which is preliminary data.</text>
</comment>
<dbReference type="SUPFAM" id="SSF88723">
    <property type="entry name" value="PIN domain-like"/>
    <property type="match status" value="1"/>
</dbReference>
<gene>
    <name evidence="6" type="primary">vapC</name>
    <name evidence="8" type="ORF">HHJ74_10130</name>
    <name evidence="9" type="ORF">NCTC11819_02202</name>
</gene>
<dbReference type="AlphaFoldDB" id="A0A848RR21"/>
<accession>A0A848RR21</accession>
<evidence type="ECO:0000259" key="7">
    <source>
        <dbReference type="Pfam" id="PF01850"/>
    </source>
</evidence>
<dbReference type="GO" id="GO:0090729">
    <property type="term" value="F:toxin activity"/>
    <property type="evidence" value="ECO:0007669"/>
    <property type="project" value="UniProtKB-KW"/>
</dbReference>
<keyword evidence="4 6" id="KW-0378">Hydrolase</keyword>
<comment type="similarity">
    <text evidence="6">Belongs to the PINc/VapC protein family.</text>
</comment>
<keyword evidence="5 6" id="KW-0460">Magnesium</keyword>
<dbReference type="GO" id="GO:0004540">
    <property type="term" value="F:RNA nuclease activity"/>
    <property type="evidence" value="ECO:0007669"/>
    <property type="project" value="InterPro"/>
</dbReference>
<comment type="function">
    <text evidence="6">Toxic component of a toxin-antitoxin (TA) system. An RNase.</text>
</comment>
<dbReference type="Pfam" id="PF01850">
    <property type="entry name" value="PIN"/>
    <property type="match status" value="1"/>
</dbReference>
<evidence type="ECO:0000313" key="11">
    <source>
        <dbReference type="Proteomes" id="UP000582487"/>
    </source>
</evidence>
<evidence type="ECO:0000256" key="5">
    <source>
        <dbReference type="ARBA" id="ARBA00022842"/>
    </source>
</evidence>
<dbReference type="RefSeq" id="WP_004014849.1">
    <property type="nucleotide sequence ID" value="NZ_CAMUNX010000003.1"/>
</dbReference>
<comment type="cofactor">
    <cofactor evidence="6">
        <name>Mg(2+)</name>
        <dbReference type="ChEBI" id="CHEBI:18420"/>
    </cofactor>
</comment>
<dbReference type="EMBL" id="UGGQ01000006">
    <property type="protein sequence ID" value="STO17608.1"/>
    <property type="molecule type" value="Genomic_DNA"/>
</dbReference>
<feature type="domain" description="PIN" evidence="7">
    <location>
        <begin position="6"/>
        <end position="124"/>
    </location>
</feature>
<dbReference type="GO" id="GO:0016787">
    <property type="term" value="F:hydrolase activity"/>
    <property type="evidence" value="ECO:0007669"/>
    <property type="project" value="UniProtKB-KW"/>
</dbReference>
<sequence length="139" mass="14855">MSETYAIDTSVAVPLLQSAHAAHRMVRNWATDKDLCLSGHAAFETYSVLTRLPYDLAVAPPDVLRLFEAWFLPAVFLDSTSQAQALPELVAAGVSGGSVYDGLVGLAAVKHGLTLATRDARAASTYQHLGVDFITINQP</sequence>
<evidence type="ECO:0000313" key="10">
    <source>
        <dbReference type="Proteomes" id="UP000255284"/>
    </source>
</evidence>
<evidence type="ECO:0000313" key="9">
    <source>
        <dbReference type="EMBL" id="STO17608.1"/>
    </source>
</evidence>
<reference evidence="8 11" key="2">
    <citation type="submission" date="2020-04" db="EMBL/GenBank/DDBJ databases">
        <title>Antimicrobial susceptibility and clonality of vaginal-derived multi-drug resistant Mobiluncus isolates in China.</title>
        <authorList>
            <person name="Zhang X."/>
        </authorList>
    </citation>
    <scope>NUCLEOTIDE SEQUENCE [LARGE SCALE GENOMIC DNA]</scope>
    <source>
        <strain evidence="8 11">7</strain>
    </source>
</reference>
<dbReference type="InterPro" id="IPR002716">
    <property type="entry name" value="PIN_dom"/>
</dbReference>
<keyword evidence="2 6" id="KW-0540">Nuclease</keyword>
<evidence type="ECO:0000256" key="6">
    <source>
        <dbReference type="HAMAP-Rule" id="MF_00265"/>
    </source>
</evidence>
<keyword evidence="3 6" id="KW-0479">Metal-binding</keyword>
<dbReference type="Proteomes" id="UP000255284">
    <property type="component" value="Unassembled WGS sequence"/>
</dbReference>
<proteinExistence type="inferred from homology"/>
<evidence type="ECO:0000256" key="4">
    <source>
        <dbReference type="ARBA" id="ARBA00022801"/>
    </source>
</evidence>
<dbReference type="EMBL" id="JABCUV010000015">
    <property type="protein sequence ID" value="NMW94025.1"/>
    <property type="molecule type" value="Genomic_DNA"/>
</dbReference>
<dbReference type="GeneID" id="61167750"/>
<feature type="binding site" evidence="6">
    <location>
        <position position="101"/>
    </location>
    <ligand>
        <name>Mg(2+)</name>
        <dbReference type="ChEBI" id="CHEBI:18420"/>
    </ligand>
</feature>
<evidence type="ECO:0000313" key="8">
    <source>
        <dbReference type="EMBL" id="NMW94025.1"/>
    </source>
</evidence>
<dbReference type="Proteomes" id="UP000582487">
    <property type="component" value="Unassembled WGS sequence"/>
</dbReference>